<keyword evidence="2" id="KW-1185">Reference proteome</keyword>
<dbReference type="Proteomes" id="UP001148662">
    <property type="component" value="Unassembled WGS sequence"/>
</dbReference>
<reference evidence="1" key="1">
    <citation type="submission" date="2022-07" db="EMBL/GenBank/DDBJ databases">
        <title>Genome Sequence of Phlebia brevispora.</title>
        <authorList>
            <person name="Buettner E."/>
        </authorList>
    </citation>
    <scope>NUCLEOTIDE SEQUENCE</scope>
    <source>
        <strain evidence="1">MPL23</strain>
    </source>
</reference>
<protein>
    <submittedName>
        <fullName evidence="1">Uncharacterized protein</fullName>
    </submittedName>
</protein>
<accession>A0ACC1TBL8</accession>
<organism evidence="1 2">
    <name type="scientific">Phlebia brevispora</name>
    <dbReference type="NCBI Taxonomy" id="194682"/>
    <lineage>
        <taxon>Eukaryota</taxon>
        <taxon>Fungi</taxon>
        <taxon>Dikarya</taxon>
        <taxon>Basidiomycota</taxon>
        <taxon>Agaricomycotina</taxon>
        <taxon>Agaricomycetes</taxon>
        <taxon>Polyporales</taxon>
        <taxon>Meruliaceae</taxon>
        <taxon>Phlebia</taxon>
    </lineage>
</organism>
<name>A0ACC1TBL8_9APHY</name>
<evidence type="ECO:0000313" key="1">
    <source>
        <dbReference type="EMBL" id="KAJ3557771.1"/>
    </source>
</evidence>
<gene>
    <name evidence="1" type="ORF">NM688_g1287</name>
</gene>
<comment type="caution">
    <text evidence="1">The sequence shown here is derived from an EMBL/GenBank/DDBJ whole genome shotgun (WGS) entry which is preliminary data.</text>
</comment>
<proteinExistence type="predicted"/>
<sequence length="162" mass="17733">MFNDVWFQDTDGSIMLDDPNKHTLDVNYPIREIRISSSAVIEGIEVTYSLANAVGAATISHGSRFSEADKVCISAHETLVGVFGRAGFQTEYERKLITNIGFMLFDSQLAAVRVAGPFGSLDPLCEGEAFYVSDVIAFGGFAQNDKHLGLSGLFFIKQRARD</sequence>
<evidence type="ECO:0000313" key="2">
    <source>
        <dbReference type="Proteomes" id="UP001148662"/>
    </source>
</evidence>
<dbReference type="EMBL" id="JANHOG010000132">
    <property type="protein sequence ID" value="KAJ3557771.1"/>
    <property type="molecule type" value="Genomic_DNA"/>
</dbReference>